<dbReference type="RefSeq" id="WP_146885275.1">
    <property type="nucleotide sequence ID" value="NZ_BJXB01000012.1"/>
</dbReference>
<dbReference type="Proteomes" id="UP000321306">
    <property type="component" value="Unassembled WGS sequence"/>
</dbReference>
<dbReference type="EMBL" id="BJXB01000012">
    <property type="protein sequence ID" value="GEM47205.1"/>
    <property type="molecule type" value="Genomic_DNA"/>
</dbReference>
<evidence type="ECO:0000313" key="1">
    <source>
        <dbReference type="EMBL" id="GEM47205.1"/>
    </source>
</evidence>
<accession>A0A511N2W6</accession>
<organism evidence="1 2">
    <name type="scientific">Deinococcus cellulosilyticus (strain DSM 18568 / NBRC 106333 / KACC 11606 / 5516J-15)</name>
    <dbReference type="NCBI Taxonomy" id="1223518"/>
    <lineage>
        <taxon>Bacteria</taxon>
        <taxon>Thermotogati</taxon>
        <taxon>Deinococcota</taxon>
        <taxon>Deinococci</taxon>
        <taxon>Deinococcales</taxon>
        <taxon>Deinococcaceae</taxon>
        <taxon>Deinococcus</taxon>
    </lineage>
</organism>
<comment type="caution">
    <text evidence="1">The sequence shown here is derived from an EMBL/GenBank/DDBJ whole genome shotgun (WGS) entry which is preliminary data.</text>
</comment>
<evidence type="ECO:0000313" key="2">
    <source>
        <dbReference type="Proteomes" id="UP000321306"/>
    </source>
</evidence>
<protein>
    <submittedName>
        <fullName evidence="1">Uncharacterized protein</fullName>
    </submittedName>
</protein>
<sequence length="159" mass="16404">MTVLPRDENGEPIQVNAFTDGAGAVAKVTPTSGLPVTHVQAAPTIYTISFDAAGTVSTAATYVFLNGLVPVRLVVPSGWTSADITIQCSADGATSWRDYYDSTGNVIVLKAGAGNRSIALNPQDFLGLMHIRLRSGLPGSTVAQVNAVSLTLYAAPIGA</sequence>
<name>A0A511N2W6_DEIC1</name>
<reference evidence="1 2" key="1">
    <citation type="submission" date="2019-07" db="EMBL/GenBank/DDBJ databases">
        <title>Whole genome shotgun sequence of Deinococcus cellulosilyticus NBRC 106333.</title>
        <authorList>
            <person name="Hosoyama A."/>
            <person name="Uohara A."/>
            <person name="Ohji S."/>
            <person name="Ichikawa N."/>
        </authorList>
    </citation>
    <scope>NUCLEOTIDE SEQUENCE [LARGE SCALE GENOMIC DNA]</scope>
    <source>
        <strain evidence="1 2">NBRC 106333</strain>
    </source>
</reference>
<dbReference type="AlphaFoldDB" id="A0A511N2W6"/>
<keyword evidence="2" id="KW-1185">Reference proteome</keyword>
<proteinExistence type="predicted"/>
<dbReference type="OrthoDB" id="8452171at2"/>
<gene>
    <name evidence="1" type="ORF">DC3_28400</name>
</gene>